<dbReference type="OMA" id="DYAPYHF"/>
<dbReference type="OrthoDB" id="410807at2759"/>
<name>A0A226E3X1_FOLCA</name>
<accession>A0A226E3X1</accession>
<dbReference type="AlphaFoldDB" id="A0A226E3X1"/>
<feature type="domain" description="Sperm microtubule inner protein 1 C-terminal" evidence="1">
    <location>
        <begin position="94"/>
        <end position="190"/>
    </location>
</feature>
<dbReference type="PANTHER" id="PTHR35826">
    <property type="entry name" value="PROTEIN ATP6V1FNB-LIKE"/>
    <property type="match status" value="1"/>
</dbReference>
<comment type="caution">
    <text evidence="2">The sequence shown here is derived from an EMBL/GenBank/DDBJ whole genome shotgun (WGS) entry which is preliminary data.</text>
</comment>
<dbReference type="InterPro" id="IPR054323">
    <property type="entry name" value="SPMIP1_C"/>
</dbReference>
<proteinExistence type="predicted"/>
<sequence length="204" mass="23582">MPRPVMFDCVSAAQGKETMEKELNAKEAWIRMNRNGIWQQALGPIQGRIQAICEDKNELLRKLMDSKDEYFRFCKATPPPKVENDTFIVHVGPDPCDECQRDPTIPMKTPPEHITALIYQGLAKEGEGYRRYLTTRYDSGLPETKFCYPPTTNSEYAWKLMESVHNRKSATLPRLSTIGPAFYRSRGVMCKADYAPYHFPRNYY</sequence>
<protein>
    <recommendedName>
        <fullName evidence="1">Sperm microtubule inner protein 1 C-terminal domain-containing protein</fullName>
    </recommendedName>
</protein>
<evidence type="ECO:0000259" key="1">
    <source>
        <dbReference type="Pfam" id="PF22589"/>
    </source>
</evidence>
<evidence type="ECO:0000313" key="3">
    <source>
        <dbReference type="Proteomes" id="UP000198287"/>
    </source>
</evidence>
<keyword evidence="3" id="KW-1185">Reference proteome</keyword>
<dbReference type="Pfam" id="PF22589">
    <property type="entry name" value="SPMIP1"/>
    <property type="match status" value="1"/>
</dbReference>
<dbReference type="Proteomes" id="UP000198287">
    <property type="component" value="Unassembled WGS sequence"/>
</dbReference>
<dbReference type="PANTHER" id="PTHR35826:SF1">
    <property type="entry name" value="PROTEIN ATP6V1FNB-LIKE"/>
    <property type="match status" value="1"/>
</dbReference>
<organism evidence="2 3">
    <name type="scientific">Folsomia candida</name>
    <name type="common">Springtail</name>
    <dbReference type="NCBI Taxonomy" id="158441"/>
    <lineage>
        <taxon>Eukaryota</taxon>
        <taxon>Metazoa</taxon>
        <taxon>Ecdysozoa</taxon>
        <taxon>Arthropoda</taxon>
        <taxon>Hexapoda</taxon>
        <taxon>Collembola</taxon>
        <taxon>Entomobryomorpha</taxon>
        <taxon>Isotomoidea</taxon>
        <taxon>Isotomidae</taxon>
        <taxon>Proisotominae</taxon>
        <taxon>Folsomia</taxon>
    </lineage>
</organism>
<dbReference type="EMBL" id="LNIX01000007">
    <property type="protein sequence ID" value="OXA51601.1"/>
    <property type="molecule type" value="Genomic_DNA"/>
</dbReference>
<reference evidence="2 3" key="1">
    <citation type="submission" date="2015-12" db="EMBL/GenBank/DDBJ databases">
        <title>The genome of Folsomia candida.</title>
        <authorList>
            <person name="Faddeeva A."/>
            <person name="Derks M.F."/>
            <person name="Anvar Y."/>
            <person name="Smit S."/>
            <person name="Van Straalen N."/>
            <person name="Roelofs D."/>
        </authorList>
    </citation>
    <scope>NUCLEOTIDE SEQUENCE [LARGE SCALE GENOMIC DNA]</scope>
    <source>
        <strain evidence="2 3">VU population</strain>
        <tissue evidence="2">Whole body</tissue>
    </source>
</reference>
<gene>
    <name evidence="2" type="ORF">Fcan01_12855</name>
</gene>
<evidence type="ECO:0000313" key="2">
    <source>
        <dbReference type="EMBL" id="OXA51601.1"/>
    </source>
</evidence>